<dbReference type="GO" id="GO:0046316">
    <property type="term" value="F:gluconokinase activity"/>
    <property type="evidence" value="ECO:0007669"/>
    <property type="project" value="UniProtKB-EC"/>
</dbReference>
<dbReference type="Gene3D" id="3.40.50.300">
    <property type="entry name" value="P-loop containing nucleotide triphosphate hydrolases"/>
    <property type="match status" value="1"/>
</dbReference>
<evidence type="ECO:0000256" key="8">
    <source>
        <dbReference type="ARBA" id="ARBA00023064"/>
    </source>
</evidence>
<organism evidence="11 12">
    <name type="scientific">Roseococcus suduntuyensis</name>
    <dbReference type="NCBI Taxonomy" id="455361"/>
    <lineage>
        <taxon>Bacteria</taxon>
        <taxon>Pseudomonadati</taxon>
        <taxon>Pseudomonadota</taxon>
        <taxon>Alphaproteobacteria</taxon>
        <taxon>Acetobacterales</taxon>
        <taxon>Roseomonadaceae</taxon>
        <taxon>Roseococcus</taxon>
    </lineage>
</organism>
<keyword evidence="7 10" id="KW-0067">ATP-binding</keyword>
<dbReference type="AlphaFoldDB" id="A0A840A4Y2"/>
<gene>
    <name evidence="11" type="ORF">GGQ83_000454</name>
</gene>
<dbReference type="InterPro" id="IPR031322">
    <property type="entry name" value="Shikimate/glucono_kinase"/>
</dbReference>
<dbReference type="GO" id="GO:0005737">
    <property type="term" value="C:cytoplasm"/>
    <property type="evidence" value="ECO:0007669"/>
    <property type="project" value="TreeGrafter"/>
</dbReference>
<accession>A0A840A4Y2</accession>
<dbReference type="CDD" id="cd02021">
    <property type="entry name" value="GntK"/>
    <property type="match status" value="1"/>
</dbReference>
<dbReference type="GO" id="GO:0019521">
    <property type="term" value="P:D-gluconate metabolic process"/>
    <property type="evidence" value="ECO:0007669"/>
    <property type="project" value="UniProtKB-KW"/>
</dbReference>
<dbReference type="PANTHER" id="PTHR43442:SF3">
    <property type="entry name" value="GLUCONOKINASE-RELATED"/>
    <property type="match status" value="1"/>
</dbReference>
<sequence>MRVVVMGVSGSGKSSFGAALAEALSLPFADADAFHPAGNIAKMQAGIPLTDADRWPWLDALGAWLAAQPGVVACSALRRAYRDRLREAAPGLRLIYLEGAPDLIAARQAARPGHFMPASLMDSQFATLEPPGADESPLVLDVTEPLESLIARAKESL</sequence>
<evidence type="ECO:0000256" key="1">
    <source>
        <dbReference type="ARBA" id="ARBA00004761"/>
    </source>
</evidence>
<comment type="caution">
    <text evidence="11">The sequence shown here is derived from an EMBL/GenBank/DDBJ whole genome shotgun (WGS) entry which is preliminary data.</text>
</comment>
<dbReference type="Pfam" id="PF01202">
    <property type="entry name" value="SKI"/>
    <property type="match status" value="1"/>
</dbReference>
<reference evidence="11 12" key="1">
    <citation type="submission" date="2020-08" db="EMBL/GenBank/DDBJ databases">
        <title>Genomic Encyclopedia of Type Strains, Phase IV (KMG-IV): sequencing the most valuable type-strain genomes for metagenomic binning, comparative biology and taxonomic classification.</title>
        <authorList>
            <person name="Goeker M."/>
        </authorList>
    </citation>
    <scope>NUCLEOTIDE SEQUENCE [LARGE SCALE GENOMIC DNA]</scope>
    <source>
        <strain evidence="11 12">DSM 19979</strain>
    </source>
</reference>
<comment type="pathway">
    <text evidence="1">Carbohydrate acid metabolism.</text>
</comment>
<evidence type="ECO:0000313" key="11">
    <source>
        <dbReference type="EMBL" id="MBB3897028.1"/>
    </source>
</evidence>
<evidence type="ECO:0000256" key="4">
    <source>
        <dbReference type="ARBA" id="ARBA00022679"/>
    </source>
</evidence>
<dbReference type="SUPFAM" id="SSF52540">
    <property type="entry name" value="P-loop containing nucleoside triphosphate hydrolases"/>
    <property type="match status" value="1"/>
</dbReference>
<dbReference type="NCBIfam" id="TIGR01313">
    <property type="entry name" value="therm_gnt_kin"/>
    <property type="match status" value="1"/>
</dbReference>
<proteinExistence type="inferred from homology"/>
<keyword evidence="6 10" id="KW-0418">Kinase</keyword>
<comment type="similarity">
    <text evidence="2 10">Belongs to the gluconokinase GntK/GntV family.</text>
</comment>
<name>A0A840A4Y2_9PROT</name>
<keyword evidence="8" id="KW-0311">Gluconate utilization</keyword>
<evidence type="ECO:0000256" key="9">
    <source>
        <dbReference type="ARBA" id="ARBA00048090"/>
    </source>
</evidence>
<evidence type="ECO:0000256" key="7">
    <source>
        <dbReference type="ARBA" id="ARBA00022840"/>
    </source>
</evidence>
<keyword evidence="4 10" id="KW-0808">Transferase</keyword>
<evidence type="ECO:0000256" key="3">
    <source>
        <dbReference type="ARBA" id="ARBA00012054"/>
    </source>
</evidence>
<dbReference type="InterPro" id="IPR006001">
    <property type="entry name" value="Therm_gnt_kin"/>
</dbReference>
<dbReference type="EMBL" id="JACIDJ010000001">
    <property type="protein sequence ID" value="MBB3897028.1"/>
    <property type="molecule type" value="Genomic_DNA"/>
</dbReference>
<dbReference type="Proteomes" id="UP000553193">
    <property type="component" value="Unassembled WGS sequence"/>
</dbReference>
<evidence type="ECO:0000256" key="6">
    <source>
        <dbReference type="ARBA" id="ARBA00022777"/>
    </source>
</evidence>
<dbReference type="EC" id="2.7.1.12" evidence="3 10"/>
<dbReference type="InterPro" id="IPR027417">
    <property type="entry name" value="P-loop_NTPase"/>
</dbReference>
<evidence type="ECO:0000256" key="2">
    <source>
        <dbReference type="ARBA" id="ARBA00008420"/>
    </source>
</evidence>
<evidence type="ECO:0000256" key="10">
    <source>
        <dbReference type="RuleBase" id="RU363066"/>
    </source>
</evidence>
<dbReference type="FunFam" id="3.40.50.300:FF:000522">
    <property type="entry name" value="Gluconokinase"/>
    <property type="match status" value="1"/>
</dbReference>
<evidence type="ECO:0000313" key="12">
    <source>
        <dbReference type="Proteomes" id="UP000553193"/>
    </source>
</evidence>
<dbReference type="PANTHER" id="PTHR43442">
    <property type="entry name" value="GLUCONOKINASE-RELATED"/>
    <property type="match status" value="1"/>
</dbReference>
<evidence type="ECO:0000256" key="5">
    <source>
        <dbReference type="ARBA" id="ARBA00022741"/>
    </source>
</evidence>
<dbReference type="GO" id="GO:0005524">
    <property type="term" value="F:ATP binding"/>
    <property type="evidence" value="ECO:0007669"/>
    <property type="project" value="UniProtKB-KW"/>
</dbReference>
<keyword evidence="5 10" id="KW-0547">Nucleotide-binding</keyword>
<comment type="catalytic activity">
    <reaction evidence="9 10">
        <text>D-gluconate + ATP = 6-phospho-D-gluconate + ADP + H(+)</text>
        <dbReference type="Rhea" id="RHEA:19433"/>
        <dbReference type="ChEBI" id="CHEBI:15378"/>
        <dbReference type="ChEBI" id="CHEBI:18391"/>
        <dbReference type="ChEBI" id="CHEBI:30616"/>
        <dbReference type="ChEBI" id="CHEBI:58759"/>
        <dbReference type="ChEBI" id="CHEBI:456216"/>
        <dbReference type="EC" id="2.7.1.12"/>
    </reaction>
</comment>
<protein>
    <recommendedName>
        <fullName evidence="3 10">Gluconokinase</fullName>
        <ecNumber evidence="3 10">2.7.1.12</ecNumber>
    </recommendedName>
</protein>
<dbReference type="RefSeq" id="WP_207017866.1">
    <property type="nucleotide sequence ID" value="NZ_JACIDJ010000001.1"/>
</dbReference>
<keyword evidence="12" id="KW-1185">Reference proteome</keyword>